<proteinExistence type="predicted"/>
<feature type="signal peptide" evidence="1">
    <location>
        <begin position="1"/>
        <end position="17"/>
    </location>
</feature>
<organism evidence="2">
    <name type="scientific">uncultured Sulfurovum sp</name>
    <dbReference type="NCBI Taxonomy" id="269237"/>
    <lineage>
        <taxon>Bacteria</taxon>
        <taxon>Pseudomonadati</taxon>
        <taxon>Campylobacterota</taxon>
        <taxon>Epsilonproteobacteria</taxon>
        <taxon>Campylobacterales</taxon>
        <taxon>Sulfurovaceae</taxon>
        <taxon>Sulfurovum</taxon>
        <taxon>environmental samples</taxon>
    </lineage>
</organism>
<evidence type="ECO:0000256" key="1">
    <source>
        <dbReference type="SAM" id="SignalP"/>
    </source>
</evidence>
<feature type="chain" id="PRO_5027596659" evidence="1">
    <location>
        <begin position="18"/>
        <end position="80"/>
    </location>
</feature>
<dbReference type="AlphaFoldDB" id="A0A6S6SLA4"/>
<sequence length="80" mass="8450">MMKIILSLLAVSGLALADTGLGALHADMVKAANTKVEAPKAQYIEKVEANVTSNVEEKAETVVTEVATKEVAKEENNATH</sequence>
<evidence type="ECO:0000313" key="2">
    <source>
        <dbReference type="EMBL" id="CAA6805949.1"/>
    </source>
</evidence>
<name>A0A6S6SLA4_9BACT</name>
<dbReference type="EMBL" id="CACVAP010000047">
    <property type="protein sequence ID" value="CAA6805949.1"/>
    <property type="molecule type" value="Genomic_DNA"/>
</dbReference>
<gene>
    <name evidence="2" type="ORF">HELGO_WM3969</name>
</gene>
<keyword evidence="1" id="KW-0732">Signal</keyword>
<reference evidence="2" key="1">
    <citation type="submission" date="2020-01" db="EMBL/GenBank/DDBJ databases">
        <authorList>
            <person name="Meier V. D."/>
            <person name="Meier V D."/>
        </authorList>
    </citation>
    <scope>NUCLEOTIDE SEQUENCE</scope>
    <source>
        <strain evidence="2">HLG_WM_MAG_06</strain>
    </source>
</reference>
<accession>A0A6S6SLA4</accession>
<protein>
    <submittedName>
        <fullName evidence="2">Uncharacterized protein</fullName>
    </submittedName>
</protein>